<organism evidence="1">
    <name type="scientific">Daphnia magna</name>
    <dbReference type="NCBI Taxonomy" id="35525"/>
    <lineage>
        <taxon>Eukaryota</taxon>
        <taxon>Metazoa</taxon>
        <taxon>Ecdysozoa</taxon>
        <taxon>Arthropoda</taxon>
        <taxon>Crustacea</taxon>
        <taxon>Branchiopoda</taxon>
        <taxon>Diplostraca</taxon>
        <taxon>Cladocera</taxon>
        <taxon>Anomopoda</taxon>
        <taxon>Daphniidae</taxon>
        <taxon>Daphnia</taxon>
    </lineage>
</organism>
<dbReference type="AlphaFoldDB" id="A0A0N8DPT0"/>
<protein>
    <submittedName>
        <fullName evidence="1">Uncharacterized protein</fullName>
    </submittedName>
</protein>
<sequence>MFLSQDSVKGRMSLNYISQAHTHTNTHGLFIALLLEVHSIGFDPGFVTGRTLYARQMRNSCHM</sequence>
<proteinExistence type="predicted"/>
<dbReference type="EMBL" id="GDIQ01028795">
    <property type="protein sequence ID" value="JAN65942.1"/>
    <property type="molecule type" value="Transcribed_RNA"/>
</dbReference>
<name>A0A0N8DPT0_9CRUS</name>
<evidence type="ECO:0000313" key="1">
    <source>
        <dbReference type="EMBL" id="JAN65942.1"/>
    </source>
</evidence>
<reference evidence="1" key="1">
    <citation type="submission" date="2015-10" db="EMBL/GenBank/DDBJ databases">
        <title>EvidentialGene: Evidence-directed Construction of Complete mRNA Transcriptomes without Genomes.</title>
        <authorList>
            <person name="Gilbert D.G."/>
        </authorList>
    </citation>
    <scope>NUCLEOTIDE SEQUENCE</scope>
</reference>
<accession>A0A0N8DPT0</accession>